<evidence type="ECO:0008006" key="3">
    <source>
        <dbReference type="Google" id="ProtNLM"/>
    </source>
</evidence>
<dbReference type="SUPFAM" id="SSF51556">
    <property type="entry name" value="Metallo-dependent hydrolases"/>
    <property type="match status" value="1"/>
</dbReference>
<comment type="caution">
    <text evidence="1">The sequence shown here is derived from an EMBL/GenBank/DDBJ whole genome shotgun (WGS) entry which is preliminary data.</text>
</comment>
<evidence type="ECO:0000313" key="1">
    <source>
        <dbReference type="EMBL" id="NDY95500.1"/>
    </source>
</evidence>
<gene>
    <name evidence="1" type="ORF">G3I74_07165</name>
</gene>
<dbReference type="Gene3D" id="2.30.40.10">
    <property type="entry name" value="Urease, subunit C, domain 1"/>
    <property type="match status" value="1"/>
</dbReference>
<accession>A0A845UZY3</accession>
<dbReference type="GO" id="GO:0016810">
    <property type="term" value="F:hydrolase activity, acting on carbon-nitrogen (but not peptide) bonds"/>
    <property type="evidence" value="ECO:0007669"/>
    <property type="project" value="InterPro"/>
</dbReference>
<dbReference type="EMBL" id="JAAGSC010000040">
    <property type="protein sequence ID" value="NDY95500.1"/>
    <property type="molecule type" value="Genomic_DNA"/>
</dbReference>
<dbReference type="Gene3D" id="3.20.20.140">
    <property type="entry name" value="Metal-dependent hydrolases"/>
    <property type="match status" value="1"/>
</dbReference>
<dbReference type="InterPro" id="IPR051781">
    <property type="entry name" value="Metallo-dep_Hydrolase"/>
</dbReference>
<organism evidence="1 2">
    <name type="scientific">Wenzhouxiangella limi</name>
    <dbReference type="NCBI Taxonomy" id="2707351"/>
    <lineage>
        <taxon>Bacteria</taxon>
        <taxon>Pseudomonadati</taxon>
        <taxon>Pseudomonadota</taxon>
        <taxon>Gammaproteobacteria</taxon>
        <taxon>Chromatiales</taxon>
        <taxon>Wenzhouxiangellaceae</taxon>
        <taxon>Wenzhouxiangella</taxon>
    </lineage>
</organism>
<evidence type="ECO:0000313" key="2">
    <source>
        <dbReference type="Proteomes" id="UP000484885"/>
    </source>
</evidence>
<dbReference type="InterPro" id="IPR032466">
    <property type="entry name" value="Metal_Hydrolase"/>
</dbReference>
<reference evidence="1 2" key="1">
    <citation type="submission" date="2020-02" db="EMBL/GenBank/DDBJ databases">
        <authorList>
            <person name="Zhang X.-Y."/>
        </authorList>
    </citation>
    <scope>NUCLEOTIDE SEQUENCE [LARGE SCALE GENOMIC DNA]</scope>
    <source>
        <strain evidence="1 2">C33</strain>
    </source>
</reference>
<protein>
    <recommendedName>
        <fullName evidence="3">Amidohydrolase-related domain-containing protein</fullName>
    </recommendedName>
</protein>
<dbReference type="InterPro" id="IPR011059">
    <property type="entry name" value="Metal-dep_hydrolase_composite"/>
</dbReference>
<dbReference type="AlphaFoldDB" id="A0A845UZY3"/>
<proteinExistence type="predicted"/>
<keyword evidence="2" id="KW-1185">Reference proteome</keyword>
<name>A0A845UZY3_9GAMM</name>
<dbReference type="RefSeq" id="WP_164210908.1">
    <property type="nucleotide sequence ID" value="NZ_JAAGSC010000040.1"/>
</dbReference>
<dbReference type="PANTHER" id="PTHR43135">
    <property type="entry name" value="ALPHA-D-RIBOSE 1-METHYLPHOSPHONATE 5-TRIPHOSPHATE DIPHOSPHATASE"/>
    <property type="match status" value="1"/>
</dbReference>
<dbReference type="Proteomes" id="UP000484885">
    <property type="component" value="Unassembled WGS sequence"/>
</dbReference>
<sequence length="108" mass="12102">MKLAWGTDFLFEPALNHEQNEYILMLQEWFSPAEILKLVTQDNGKLLALSGLRSPYQGTLGVVAEDALADLLLVRGDPIEDIELLNDPENNFLIIMKDGQIFKDSTAP</sequence>
<dbReference type="SUPFAM" id="SSF51338">
    <property type="entry name" value="Composite domain of metallo-dependent hydrolases"/>
    <property type="match status" value="1"/>
</dbReference>
<dbReference type="PANTHER" id="PTHR43135:SF3">
    <property type="entry name" value="ALPHA-D-RIBOSE 1-METHYLPHOSPHONATE 5-TRIPHOSPHATE DIPHOSPHATASE"/>
    <property type="match status" value="1"/>
</dbReference>